<dbReference type="Pfam" id="PF01381">
    <property type="entry name" value="HTH_3"/>
    <property type="match status" value="1"/>
</dbReference>
<dbReference type="GO" id="GO:0003677">
    <property type="term" value="F:DNA binding"/>
    <property type="evidence" value="ECO:0007669"/>
    <property type="project" value="UniProtKB-KW"/>
</dbReference>
<dbReference type="InterPro" id="IPR010982">
    <property type="entry name" value="Lambda_DNA-bd_dom_sf"/>
</dbReference>
<evidence type="ECO:0000259" key="2">
    <source>
        <dbReference type="PROSITE" id="PS50943"/>
    </source>
</evidence>
<gene>
    <name evidence="3" type="primary">xre_2</name>
    <name evidence="3" type="ORF">ACWI_10340</name>
</gene>
<dbReference type="AlphaFoldDB" id="A0A1F2PKZ3"/>
<protein>
    <submittedName>
        <fullName evidence="3">HTH-type transcriptional regulator Xre</fullName>
    </submittedName>
</protein>
<sequence length="130" mass="15214">MFPKILRKLRIKNKLTQTELGNIIGVSFVSISKYENEERQPELGTLIKLADYFQISLDDLIGRSIEKPSVETSEYAHKIKQEYSIKLTKNQKDLLDIYDKIEDERLQIKLLGKFENIVENMIIEKKKKGI</sequence>
<dbReference type="Gene3D" id="1.10.260.40">
    <property type="entry name" value="lambda repressor-like DNA-binding domains"/>
    <property type="match status" value="1"/>
</dbReference>
<evidence type="ECO:0000313" key="4">
    <source>
        <dbReference type="Proteomes" id="UP000176244"/>
    </source>
</evidence>
<organism evidence="3 4">
    <name type="scientific">Acetobacterium wieringae</name>
    <dbReference type="NCBI Taxonomy" id="52694"/>
    <lineage>
        <taxon>Bacteria</taxon>
        <taxon>Bacillati</taxon>
        <taxon>Bacillota</taxon>
        <taxon>Clostridia</taxon>
        <taxon>Eubacteriales</taxon>
        <taxon>Eubacteriaceae</taxon>
        <taxon>Acetobacterium</taxon>
    </lineage>
</organism>
<evidence type="ECO:0000256" key="1">
    <source>
        <dbReference type="ARBA" id="ARBA00023125"/>
    </source>
</evidence>
<reference evidence="3 4" key="1">
    <citation type="submission" date="2015-09" db="EMBL/GenBank/DDBJ databases">
        <title>Genome sequence of Acetobacterium wieringae DSM 1911.</title>
        <authorList>
            <person name="Poehlein A."/>
            <person name="Bengelsdorf F.R."/>
            <person name="Schiel-Bengelsdorf B."/>
            <person name="Duerre P."/>
            <person name="Daniel R."/>
        </authorList>
    </citation>
    <scope>NUCLEOTIDE SEQUENCE [LARGE SCALE GENOMIC DNA]</scope>
    <source>
        <strain evidence="3 4">DSM 1911</strain>
    </source>
</reference>
<dbReference type="CDD" id="cd00093">
    <property type="entry name" value="HTH_XRE"/>
    <property type="match status" value="1"/>
</dbReference>
<dbReference type="PANTHER" id="PTHR46558">
    <property type="entry name" value="TRACRIPTIONAL REGULATORY PROTEIN-RELATED-RELATED"/>
    <property type="match status" value="1"/>
</dbReference>
<dbReference type="EMBL" id="LKEU01000020">
    <property type="protein sequence ID" value="OFV71534.1"/>
    <property type="molecule type" value="Genomic_DNA"/>
</dbReference>
<dbReference type="SMART" id="SM00530">
    <property type="entry name" value="HTH_XRE"/>
    <property type="match status" value="1"/>
</dbReference>
<evidence type="ECO:0000313" key="3">
    <source>
        <dbReference type="EMBL" id="OFV71534.1"/>
    </source>
</evidence>
<dbReference type="Proteomes" id="UP000176244">
    <property type="component" value="Unassembled WGS sequence"/>
</dbReference>
<name>A0A1F2PKZ3_9FIRM</name>
<keyword evidence="1" id="KW-0238">DNA-binding</keyword>
<feature type="domain" description="HTH cro/C1-type" evidence="2">
    <location>
        <begin position="6"/>
        <end position="60"/>
    </location>
</feature>
<dbReference type="RefSeq" id="WP_070370374.1">
    <property type="nucleotide sequence ID" value="NZ_LKEU01000020.1"/>
</dbReference>
<proteinExistence type="predicted"/>
<dbReference type="OrthoDB" id="1771359at2"/>
<dbReference type="InterPro" id="IPR001387">
    <property type="entry name" value="Cro/C1-type_HTH"/>
</dbReference>
<dbReference type="PANTHER" id="PTHR46558:SF11">
    <property type="entry name" value="HTH-TYPE TRANSCRIPTIONAL REGULATOR XRE"/>
    <property type="match status" value="1"/>
</dbReference>
<dbReference type="PROSITE" id="PS50943">
    <property type="entry name" value="HTH_CROC1"/>
    <property type="match status" value="1"/>
</dbReference>
<dbReference type="STRING" id="52694.ACWI_10340"/>
<accession>A0A1F2PKZ3</accession>
<comment type="caution">
    <text evidence="3">The sequence shown here is derived from an EMBL/GenBank/DDBJ whole genome shotgun (WGS) entry which is preliminary data.</text>
</comment>
<dbReference type="SUPFAM" id="SSF47413">
    <property type="entry name" value="lambda repressor-like DNA-binding domains"/>
    <property type="match status" value="1"/>
</dbReference>